<name>A0A3N4HII5_ASCIM</name>
<evidence type="ECO:0000313" key="2">
    <source>
        <dbReference type="EMBL" id="RPA73752.1"/>
    </source>
</evidence>
<reference evidence="2 3" key="1">
    <citation type="journal article" date="2018" name="Nat. Ecol. Evol.">
        <title>Pezizomycetes genomes reveal the molecular basis of ectomycorrhizal truffle lifestyle.</title>
        <authorList>
            <person name="Murat C."/>
            <person name="Payen T."/>
            <person name="Noel B."/>
            <person name="Kuo A."/>
            <person name="Morin E."/>
            <person name="Chen J."/>
            <person name="Kohler A."/>
            <person name="Krizsan K."/>
            <person name="Balestrini R."/>
            <person name="Da Silva C."/>
            <person name="Montanini B."/>
            <person name="Hainaut M."/>
            <person name="Levati E."/>
            <person name="Barry K.W."/>
            <person name="Belfiori B."/>
            <person name="Cichocki N."/>
            <person name="Clum A."/>
            <person name="Dockter R.B."/>
            <person name="Fauchery L."/>
            <person name="Guy J."/>
            <person name="Iotti M."/>
            <person name="Le Tacon F."/>
            <person name="Lindquist E.A."/>
            <person name="Lipzen A."/>
            <person name="Malagnac F."/>
            <person name="Mello A."/>
            <person name="Molinier V."/>
            <person name="Miyauchi S."/>
            <person name="Poulain J."/>
            <person name="Riccioni C."/>
            <person name="Rubini A."/>
            <person name="Sitrit Y."/>
            <person name="Splivallo R."/>
            <person name="Traeger S."/>
            <person name="Wang M."/>
            <person name="Zifcakova L."/>
            <person name="Wipf D."/>
            <person name="Zambonelli A."/>
            <person name="Paolocci F."/>
            <person name="Nowrousian M."/>
            <person name="Ottonello S."/>
            <person name="Baldrian P."/>
            <person name="Spatafora J.W."/>
            <person name="Henrissat B."/>
            <person name="Nagy L.G."/>
            <person name="Aury J.M."/>
            <person name="Wincker P."/>
            <person name="Grigoriev I.V."/>
            <person name="Bonfante P."/>
            <person name="Martin F.M."/>
        </authorList>
    </citation>
    <scope>NUCLEOTIDE SEQUENCE [LARGE SCALE GENOMIC DNA]</scope>
    <source>
        <strain evidence="2 3">RN42</strain>
    </source>
</reference>
<feature type="region of interest" description="Disordered" evidence="1">
    <location>
        <begin position="1"/>
        <end position="98"/>
    </location>
</feature>
<feature type="compositionally biased region" description="Pro residues" evidence="1">
    <location>
        <begin position="9"/>
        <end position="19"/>
    </location>
</feature>
<dbReference type="AlphaFoldDB" id="A0A3N4HII5"/>
<accession>A0A3N4HII5</accession>
<protein>
    <submittedName>
        <fullName evidence="2">Uncharacterized protein</fullName>
    </submittedName>
</protein>
<sequence>MTIALLPPTLLPPSPPPQQQPKDLPCITVEERSVSNLPGATGESTNTTTIASTKAKKRRNRKRKPSTASANSPTAESSSSSRPTIDRASTEGPTMVMGGAEENEFVLVTPISTSQGYDRPSRVEPRTIFNTRFYPHTPSSLPEPLAHGLLAWRDNQITPSPLLGTERFRQWNMRTLEYWKSCVDKERFMTSEGGGWIAPGLPGAAGGVVAGGEADDEAAPAAEMVRRRRQRSYSCPGYQFVGGQVVGRV</sequence>
<evidence type="ECO:0000313" key="3">
    <source>
        <dbReference type="Proteomes" id="UP000275078"/>
    </source>
</evidence>
<feature type="compositionally biased region" description="Polar residues" evidence="1">
    <location>
        <begin position="34"/>
        <end position="52"/>
    </location>
</feature>
<feature type="compositionally biased region" description="Low complexity" evidence="1">
    <location>
        <begin position="66"/>
        <end position="83"/>
    </location>
</feature>
<gene>
    <name evidence="2" type="ORF">BJ508DRAFT_313531</name>
</gene>
<keyword evidence="3" id="KW-1185">Reference proteome</keyword>
<organism evidence="2 3">
    <name type="scientific">Ascobolus immersus RN42</name>
    <dbReference type="NCBI Taxonomy" id="1160509"/>
    <lineage>
        <taxon>Eukaryota</taxon>
        <taxon>Fungi</taxon>
        <taxon>Dikarya</taxon>
        <taxon>Ascomycota</taxon>
        <taxon>Pezizomycotina</taxon>
        <taxon>Pezizomycetes</taxon>
        <taxon>Pezizales</taxon>
        <taxon>Ascobolaceae</taxon>
        <taxon>Ascobolus</taxon>
    </lineage>
</organism>
<proteinExistence type="predicted"/>
<feature type="compositionally biased region" description="Basic residues" evidence="1">
    <location>
        <begin position="54"/>
        <end position="65"/>
    </location>
</feature>
<dbReference type="EMBL" id="ML119812">
    <property type="protein sequence ID" value="RPA73752.1"/>
    <property type="molecule type" value="Genomic_DNA"/>
</dbReference>
<evidence type="ECO:0000256" key="1">
    <source>
        <dbReference type="SAM" id="MobiDB-lite"/>
    </source>
</evidence>
<dbReference type="Proteomes" id="UP000275078">
    <property type="component" value="Unassembled WGS sequence"/>
</dbReference>